<evidence type="ECO:0000256" key="1">
    <source>
        <dbReference type="ARBA" id="ARBA00004651"/>
    </source>
</evidence>
<evidence type="ECO:0000313" key="9">
    <source>
        <dbReference type="Proteomes" id="UP000501063"/>
    </source>
</evidence>
<keyword evidence="6 7" id="KW-0472">Membrane</keyword>
<evidence type="ECO:0000313" key="8">
    <source>
        <dbReference type="EMBL" id="QIE89338.1"/>
    </source>
</evidence>
<organism evidence="8 9">
    <name type="scientific">Pseudomonas nitroreducens</name>
    <dbReference type="NCBI Taxonomy" id="46680"/>
    <lineage>
        <taxon>Bacteria</taxon>
        <taxon>Pseudomonadati</taxon>
        <taxon>Pseudomonadota</taxon>
        <taxon>Gammaproteobacteria</taxon>
        <taxon>Pseudomonadales</taxon>
        <taxon>Pseudomonadaceae</taxon>
        <taxon>Pseudomonas</taxon>
    </lineage>
</organism>
<dbReference type="Proteomes" id="UP000501063">
    <property type="component" value="Chromosome"/>
</dbReference>
<dbReference type="RefSeq" id="WP_024764614.1">
    <property type="nucleotide sequence ID" value="NZ_CP049140.1"/>
</dbReference>
<feature type="transmembrane region" description="Helical" evidence="7">
    <location>
        <begin position="27"/>
        <end position="47"/>
    </location>
</feature>
<keyword evidence="4 7" id="KW-0812">Transmembrane</keyword>
<sequence length="83" mass="8718">MHLIWTICIGFVAGLVARWLAPGNNSLGFFITAALGIAGALLATFAGQALHFYQPDESTGFIGAVIGAVALLVLYHLLFAKKS</sequence>
<dbReference type="GeneID" id="300408301"/>
<protein>
    <submittedName>
        <fullName evidence="8">GlsB/YeaQ/YmgE family stress response membrane protein</fullName>
    </submittedName>
</protein>
<name>A0A6G6J1W6_PSENT</name>
<comment type="subcellular location">
    <subcellularLocation>
        <location evidence="1">Cell membrane</location>
        <topology evidence="1">Multi-pass membrane protein</topology>
    </subcellularLocation>
</comment>
<proteinExistence type="inferred from homology"/>
<evidence type="ECO:0000256" key="5">
    <source>
        <dbReference type="ARBA" id="ARBA00022989"/>
    </source>
</evidence>
<dbReference type="AlphaFoldDB" id="A0A6G6J1W6"/>
<dbReference type="EMBL" id="CP049140">
    <property type="protein sequence ID" value="QIE89338.1"/>
    <property type="molecule type" value="Genomic_DNA"/>
</dbReference>
<reference evidence="8 9" key="1">
    <citation type="submission" date="2020-02" db="EMBL/GenBank/DDBJ databases">
        <title>Integrative conjugative elements (ICEs) and plasmids drive adaptation of Pseudomonas nitroreducens strain HBP1 to wastewater environment.</title>
        <authorList>
            <person name="Sentchilo V."/>
            <person name="Carraro N."/>
            <person name="Bertelli C."/>
            <person name="van der Meer J.R."/>
        </authorList>
    </citation>
    <scope>NUCLEOTIDE SEQUENCE [LARGE SCALE GENOMIC DNA]</scope>
    <source>
        <strain evidence="8 9">HBP1</strain>
    </source>
</reference>
<dbReference type="GO" id="GO:0005886">
    <property type="term" value="C:plasma membrane"/>
    <property type="evidence" value="ECO:0007669"/>
    <property type="project" value="UniProtKB-SubCell"/>
</dbReference>
<accession>A0A6G6J1W6</accession>
<evidence type="ECO:0000256" key="6">
    <source>
        <dbReference type="ARBA" id="ARBA00023136"/>
    </source>
</evidence>
<dbReference type="PANTHER" id="PTHR33884:SF7">
    <property type="entry name" value="BSL8023 PROTEIN"/>
    <property type="match status" value="1"/>
</dbReference>
<keyword evidence="5 7" id="KW-1133">Transmembrane helix</keyword>
<feature type="transmembrane region" description="Helical" evidence="7">
    <location>
        <begin position="59"/>
        <end position="78"/>
    </location>
</feature>
<dbReference type="KEGG" id="pnt:G5B91_24985"/>
<evidence type="ECO:0000256" key="7">
    <source>
        <dbReference type="SAM" id="Phobius"/>
    </source>
</evidence>
<dbReference type="InterPro" id="IPR007341">
    <property type="entry name" value="Transgly_assoc"/>
</dbReference>
<evidence type="ECO:0000256" key="3">
    <source>
        <dbReference type="ARBA" id="ARBA00022475"/>
    </source>
</evidence>
<evidence type="ECO:0000256" key="2">
    <source>
        <dbReference type="ARBA" id="ARBA00011006"/>
    </source>
</evidence>
<comment type="similarity">
    <text evidence="2">Belongs to the UPF0410 family.</text>
</comment>
<gene>
    <name evidence="8" type="ORF">G5B91_24985</name>
</gene>
<dbReference type="Pfam" id="PF04226">
    <property type="entry name" value="Transgly_assoc"/>
    <property type="match status" value="1"/>
</dbReference>
<keyword evidence="3" id="KW-1003">Cell membrane</keyword>
<evidence type="ECO:0000256" key="4">
    <source>
        <dbReference type="ARBA" id="ARBA00022692"/>
    </source>
</evidence>
<dbReference type="PANTHER" id="PTHR33884">
    <property type="entry name" value="UPF0410 PROTEIN YMGE"/>
    <property type="match status" value="1"/>
</dbReference>